<dbReference type="UniPathway" id="UPA00359">
    <property type="reaction ID" value="UER00480"/>
</dbReference>
<dbReference type="InterPro" id="IPR029052">
    <property type="entry name" value="Metallo-depent_PP-like"/>
</dbReference>
<evidence type="ECO:0000313" key="13">
    <source>
        <dbReference type="Proteomes" id="UP000509579"/>
    </source>
</evidence>
<feature type="binding site" evidence="10">
    <location>
        <position position="218"/>
    </location>
    <ligand>
        <name>Mn(2+)</name>
        <dbReference type="ChEBI" id="CHEBI:29035"/>
        <label>2</label>
    </ligand>
</feature>
<keyword evidence="1 10" id="KW-1003">Cell membrane</keyword>
<keyword evidence="13" id="KW-1185">Reference proteome</keyword>
<feature type="binding site" evidence="10">
    <location>
        <position position="103"/>
    </location>
    <ligand>
        <name>Mn(2+)</name>
        <dbReference type="ChEBI" id="CHEBI:29035"/>
        <label>2</label>
    </ligand>
</feature>
<keyword evidence="9 10" id="KW-0464">Manganese</keyword>
<feature type="binding site" evidence="10">
    <location>
        <position position="218"/>
    </location>
    <ligand>
        <name>substrate</name>
    </ligand>
</feature>
<dbReference type="NCBIfam" id="NF003743">
    <property type="entry name" value="PRK05340.1"/>
    <property type="match status" value="1"/>
</dbReference>
<feature type="binding site" evidence="10">
    <location>
        <position position="32"/>
    </location>
    <ligand>
        <name>Mn(2+)</name>
        <dbReference type="ChEBI" id="CHEBI:29035"/>
        <label>1</label>
    </ligand>
</feature>
<keyword evidence="6 10" id="KW-0378">Hydrolase</keyword>
<comment type="similarity">
    <text evidence="10">Belongs to the LpxH family.</text>
</comment>
<dbReference type="Gene3D" id="3.60.21.10">
    <property type="match status" value="1"/>
</dbReference>
<evidence type="ECO:0000256" key="8">
    <source>
        <dbReference type="ARBA" id="ARBA00023136"/>
    </source>
</evidence>
<protein>
    <recommendedName>
        <fullName evidence="10">UDP-2,3-diacylglucosamine hydrolase</fullName>
        <ecNumber evidence="10">3.6.1.54</ecNumber>
    </recommendedName>
    <alternativeName>
        <fullName evidence="10">UDP-2,3-diacylglucosamine diphosphatase</fullName>
    </alternativeName>
</protein>
<dbReference type="NCBIfam" id="TIGR01854">
    <property type="entry name" value="lipid_A_lpxH"/>
    <property type="match status" value="1"/>
</dbReference>
<feature type="domain" description="Calcineurin-like phosphoesterase" evidence="11">
    <location>
        <begin position="29"/>
        <end position="222"/>
    </location>
</feature>
<comment type="subcellular location">
    <subcellularLocation>
        <location evidence="10">Cell inner membrane</location>
        <topology evidence="10">Peripheral membrane protein</topology>
        <orientation evidence="10">Cytoplasmic side</orientation>
    </subcellularLocation>
</comment>
<keyword evidence="8 10" id="KW-0472">Membrane</keyword>
<feature type="binding site" evidence="10">
    <location>
        <position position="146"/>
    </location>
    <ligand>
        <name>substrate</name>
    </ligand>
</feature>
<dbReference type="PANTHER" id="PTHR34990">
    <property type="entry name" value="UDP-2,3-DIACYLGLUCOSAMINE HYDROLASE-RELATED"/>
    <property type="match status" value="1"/>
</dbReference>
<evidence type="ECO:0000256" key="9">
    <source>
        <dbReference type="ARBA" id="ARBA00023211"/>
    </source>
</evidence>
<dbReference type="InterPro" id="IPR004843">
    <property type="entry name" value="Calcineurin-like_PHP"/>
</dbReference>
<comment type="catalytic activity">
    <reaction evidence="10">
        <text>UDP-2-N,3-O-bis[(3R)-3-hydroxytetradecanoyl]-alpha-D-glucosamine + H2O = 2-N,3-O-bis[(3R)-3-hydroxytetradecanoyl]-alpha-D-glucosaminyl 1-phosphate + UMP + 2 H(+)</text>
        <dbReference type="Rhea" id="RHEA:25213"/>
        <dbReference type="ChEBI" id="CHEBI:15377"/>
        <dbReference type="ChEBI" id="CHEBI:15378"/>
        <dbReference type="ChEBI" id="CHEBI:57865"/>
        <dbReference type="ChEBI" id="CHEBI:57957"/>
        <dbReference type="ChEBI" id="CHEBI:78847"/>
        <dbReference type="EC" id="3.6.1.54"/>
    </reaction>
</comment>
<comment type="cofactor">
    <cofactor evidence="10">
        <name>Mn(2+)</name>
        <dbReference type="ChEBI" id="CHEBI:29035"/>
    </cofactor>
    <text evidence="10">Binds 2 Mn(2+) ions per subunit in a binuclear metal center.</text>
</comment>
<keyword evidence="3 10" id="KW-0997">Cell inner membrane</keyword>
<dbReference type="GO" id="GO:0005737">
    <property type="term" value="C:cytoplasm"/>
    <property type="evidence" value="ECO:0007669"/>
    <property type="project" value="InterPro"/>
</dbReference>
<comment type="pathway">
    <text evidence="10">Glycolipid biosynthesis; lipid IV(A) biosynthesis; lipid IV(A) from (3R)-3-hydroxytetradecanoyl-[acyl-carrier-protein] and UDP-N-acetyl-alpha-D-glucosamine: step 4/6.</text>
</comment>
<dbReference type="InterPro" id="IPR043461">
    <property type="entry name" value="LpxH-like"/>
</dbReference>
<dbReference type="EC" id="3.6.1.54" evidence="10"/>
<dbReference type="GO" id="GO:0030145">
    <property type="term" value="F:manganese ion binding"/>
    <property type="evidence" value="ECO:0007669"/>
    <property type="project" value="UniProtKB-UniRule"/>
</dbReference>
<organism evidence="12 13">
    <name type="scientific">Comamonas antarctica</name>
    <dbReference type="NCBI Taxonomy" id="2743470"/>
    <lineage>
        <taxon>Bacteria</taxon>
        <taxon>Pseudomonadati</taxon>
        <taxon>Pseudomonadota</taxon>
        <taxon>Betaproteobacteria</taxon>
        <taxon>Burkholderiales</taxon>
        <taxon>Comamonadaceae</taxon>
        <taxon>Comamonas</taxon>
    </lineage>
</organism>
<feature type="binding site" evidence="10">
    <location>
        <position position="184"/>
    </location>
    <ligand>
        <name>substrate</name>
    </ligand>
</feature>
<accession>A0A6N1X2L4</accession>
<reference evidence="12 13" key="1">
    <citation type="submission" date="2020-06" db="EMBL/GenBank/DDBJ databases">
        <title>Acidovorax antarctica sp. nov., isolated from Corinth ice sheet soil, Antarctic Fields Peninsula.</title>
        <authorList>
            <person name="Xu Q."/>
            <person name="Peng F."/>
        </authorList>
    </citation>
    <scope>NUCLEOTIDE SEQUENCE [LARGE SCALE GENOMIC DNA]</scope>
    <source>
        <strain evidence="12 13">16-35-5</strain>
    </source>
</reference>
<gene>
    <name evidence="10" type="primary">lpxH</name>
    <name evidence="12" type="ORF">HUK68_06305</name>
</gene>
<evidence type="ECO:0000256" key="7">
    <source>
        <dbReference type="ARBA" id="ARBA00023098"/>
    </source>
</evidence>
<dbReference type="EMBL" id="CP054840">
    <property type="protein sequence ID" value="QKV52553.1"/>
    <property type="molecule type" value="Genomic_DNA"/>
</dbReference>
<proteinExistence type="inferred from homology"/>
<feature type="binding site" evidence="10">
    <location>
        <position position="138"/>
    </location>
    <ligand>
        <name>Mn(2+)</name>
        <dbReference type="ChEBI" id="CHEBI:29035"/>
        <label>2</label>
    </ligand>
</feature>
<evidence type="ECO:0000256" key="1">
    <source>
        <dbReference type="ARBA" id="ARBA00022475"/>
    </source>
</evidence>
<evidence type="ECO:0000256" key="6">
    <source>
        <dbReference type="ARBA" id="ARBA00022801"/>
    </source>
</evidence>
<evidence type="ECO:0000259" key="11">
    <source>
        <dbReference type="Pfam" id="PF00149"/>
    </source>
</evidence>
<comment type="function">
    <text evidence="10">Hydrolyzes the pyrophosphate bond of UDP-2,3-diacylglucosamine to yield 2,3-diacylglucosamine 1-phosphate (lipid X) and UMP by catalyzing the attack of water at the alpha-P atom. Involved in the biosynthesis of lipid A, a phosphorylated glycolipid that anchors the lipopolysaccharide to the outer membrane of the cell.</text>
</comment>
<name>A0A6N1X2L4_9BURK</name>
<dbReference type="GO" id="GO:0008758">
    <property type="term" value="F:UDP-2,3-diacylglucosamine hydrolase activity"/>
    <property type="evidence" value="ECO:0007669"/>
    <property type="project" value="UniProtKB-UniRule"/>
</dbReference>
<dbReference type="Proteomes" id="UP000509579">
    <property type="component" value="Chromosome"/>
</dbReference>
<dbReference type="HAMAP" id="MF_00575">
    <property type="entry name" value="LpxH"/>
    <property type="match status" value="1"/>
</dbReference>
<keyword evidence="5 10" id="KW-0479">Metal-binding</keyword>
<keyword evidence="4 10" id="KW-0441">Lipid A biosynthesis</keyword>
<feature type="binding site" evidence="10">
    <location>
        <begin position="103"/>
        <end position="104"/>
    </location>
    <ligand>
        <name>substrate</name>
    </ligand>
</feature>
<evidence type="ECO:0000256" key="4">
    <source>
        <dbReference type="ARBA" id="ARBA00022556"/>
    </source>
</evidence>
<feature type="binding site" evidence="10">
    <location>
        <position position="220"/>
    </location>
    <ligand>
        <name>Mn(2+)</name>
        <dbReference type="ChEBI" id="CHEBI:29035"/>
        <label>1</label>
    </ligand>
</feature>
<keyword evidence="7 10" id="KW-0443">Lipid metabolism</keyword>
<dbReference type="SUPFAM" id="SSF56300">
    <property type="entry name" value="Metallo-dependent phosphatases"/>
    <property type="match status" value="1"/>
</dbReference>
<dbReference type="RefSeq" id="WP_175503433.1">
    <property type="nucleotide sequence ID" value="NZ_CP054840.1"/>
</dbReference>
<evidence type="ECO:0000256" key="3">
    <source>
        <dbReference type="ARBA" id="ARBA00022519"/>
    </source>
</evidence>
<dbReference type="Pfam" id="PF00149">
    <property type="entry name" value="Metallophos"/>
    <property type="match status" value="1"/>
</dbReference>
<feature type="binding site" evidence="10">
    <location>
        <position position="63"/>
    </location>
    <ligand>
        <name>Mn(2+)</name>
        <dbReference type="ChEBI" id="CHEBI:29035"/>
        <label>1</label>
    </ligand>
</feature>
<sequence length="268" mass="30271">MLPPDAPALPSAAADHVLPLPADWQRLEFISDLHLQADAPHTAQAWLDYLTQTRADAVFMLGDLFEVWIGDDVLDDPQSFEAQCCARMRAIAEHRALFFMQGNRDFLTGAKFAERSGCTWLPDPTCFEFAGQRYLLSHGDALCLDDTDYQRFRALARTAAWQQAFLQQPLETRRAQARGMREQSSSHQRTALVYAELDSQASLDWLQAARATTLIHGHTHRPADHELAPGMRRIVLSDWDLDATPPRAEVLRLSRAQGLQRLRWPDAA</sequence>
<dbReference type="CDD" id="cd07398">
    <property type="entry name" value="MPP_YbbF-LpxH"/>
    <property type="match status" value="1"/>
</dbReference>
<dbReference type="PANTHER" id="PTHR34990:SF1">
    <property type="entry name" value="UDP-2,3-DIACYLGLUCOSAMINE HYDROLASE"/>
    <property type="match status" value="1"/>
</dbReference>
<dbReference type="KEGG" id="aant:HUK68_06305"/>
<evidence type="ECO:0000256" key="10">
    <source>
        <dbReference type="HAMAP-Rule" id="MF_00575"/>
    </source>
</evidence>
<keyword evidence="2 10" id="KW-0444">Lipid biosynthesis</keyword>
<evidence type="ECO:0000256" key="5">
    <source>
        <dbReference type="ARBA" id="ARBA00022723"/>
    </source>
</evidence>
<dbReference type="GO" id="GO:0019897">
    <property type="term" value="C:extrinsic component of plasma membrane"/>
    <property type="evidence" value="ECO:0007669"/>
    <property type="project" value="UniProtKB-UniRule"/>
</dbReference>
<evidence type="ECO:0000313" key="12">
    <source>
        <dbReference type="EMBL" id="QKV52553.1"/>
    </source>
</evidence>
<dbReference type="InterPro" id="IPR010138">
    <property type="entry name" value="UDP-diacylglucosamine_Hdrlase"/>
</dbReference>
<dbReference type="AlphaFoldDB" id="A0A6N1X2L4"/>
<comment type="caution">
    <text evidence="10">Lacks conserved residue(s) required for the propagation of feature annotation.</text>
</comment>
<dbReference type="GO" id="GO:0009245">
    <property type="term" value="P:lipid A biosynthetic process"/>
    <property type="evidence" value="ECO:0007669"/>
    <property type="project" value="UniProtKB-UniRule"/>
</dbReference>
<evidence type="ECO:0000256" key="2">
    <source>
        <dbReference type="ARBA" id="ARBA00022516"/>
    </source>
</evidence>
<feature type="binding site" evidence="10">
    <location>
        <position position="63"/>
    </location>
    <ligand>
        <name>Mn(2+)</name>
        <dbReference type="ChEBI" id="CHEBI:29035"/>
        <label>2</label>
    </ligand>
</feature>
<feature type="binding site" evidence="10">
    <location>
        <position position="34"/>
    </location>
    <ligand>
        <name>Mn(2+)</name>
        <dbReference type="ChEBI" id="CHEBI:29035"/>
        <label>1</label>
    </ligand>
</feature>